<dbReference type="InterPro" id="IPR042096">
    <property type="entry name" value="Dihydro-acid_dehy_C"/>
</dbReference>
<dbReference type="GO" id="GO:0051536">
    <property type="term" value="F:iron-sulfur cluster binding"/>
    <property type="evidence" value="ECO:0007669"/>
    <property type="project" value="UniProtKB-KW"/>
</dbReference>
<comment type="caution">
    <text evidence="5">The sequence shown here is derived from an EMBL/GenBank/DDBJ whole genome shotgun (WGS) entry which is preliminary data.</text>
</comment>
<evidence type="ECO:0000313" key="5">
    <source>
        <dbReference type="EMBL" id="KAK97174.1"/>
    </source>
</evidence>
<name>A0A158M7X9_9BORD</name>
<dbReference type="Pfam" id="PF24877">
    <property type="entry name" value="ILV_EDD_C"/>
    <property type="match status" value="1"/>
</dbReference>
<reference evidence="5 6" key="1">
    <citation type="submission" date="2014-03" db="EMBL/GenBank/DDBJ databases">
        <title>Genome sequence of Bordetella holmseii.</title>
        <authorList>
            <person name="Harvill E."/>
            <person name="Goodfield L.L."/>
            <person name="Ivanov Y."/>
            <person name="Meyer J.A."/>
            <person name="Newth C."/>
            <person name="Cassiday P."/>
            <person name="Tondella M.L."/>
            <person name="Liao P."/>
            <person name="Zimmerman J."/>
            <person name="Meert K."/>
            <person name="Wessel D."/>
            <person name="Berger J."/>
            <person name="Dean J.M."/>
            <person name="Holubkov R."/>
            <person name="Burr J."/>
            <person name="Liu T."/>
            <person name="Brinkac L.M."/>
            <person name="Sanka R."/>
            <person name="Kim M."/>
            <person name="Losada L."/>
        </authorList>
    </citation>
    <scope>NUCLEOTIDE SEQUENCE [LARGE SCALE GENOMIC DNA]</scope>
    <source>
        <strain evidence="5 6">CDC-H585-BH</strain>
    </source>
</reference>
<evidence type="ECO:0000256" key="1">
    <source>
        <dbReference type="ARBA" id="ARBA00022723"/>
    </source>
</evidence>
<evidence type="ECO:0000259" key="4">
    <source>
        <dbReference type="Pfam" id="PF24877"/>
    </source>
</evidence>
<evidence type="ECO:0000256" key="2">
    <source>
        <dbReference type="ARBA" id="ARBA00023004"/>
    </source>
</evidence>
<gene>
    <name evidence="5" type="ORF">L497_0518</name>
</gene>
<dbReference type="InterPro" id="IPR052352">
    <property type="entry name" value="Sugar_Degrad_Dehydratases"/>
</dbReference>
<dbReference type="SUPFAM" id="SSF52016">
    <property type="entry name" value="LeuD/IlvD-like"/>
    <property type="match status" value="1"/>
</dbReference>
<feature type="domain" description="Dihydroxy-acid/6-phosphogluconate dehydratase C-terminal" evidence="4">
    <location>
        <begin position="1"/>
        <end position="91"/>
    </location>
</feature>
<dbReference type="EMBL" id="JFZZ01000030">
    <property type="protein sequence ID" value="KAK97174.1"/>
    <property type="molecule type" value="Genomic_DNA"/>
</dbReference>
<accession>A0A158M7X9</accession>
<dbReference type="Gene3D" id="3.50.30.80">
    <property type="entry name" value="IlvD/EDD C-terminal domain-like"/>
    <property type="match status" value="1"/>
</dbReference>
<dbReference type="PANTHER" id="PTHR43183:SF2">
    <property type="entry name" value="DIHYDROXY-ACID DEHYDRATASE"/>
    <property type="match status" value="1"/>
</dbReference>
<proteinExistence type="predicted"/>
<dbReference type="AlphaFoldDB" id="A0A158M7X9"/>
<keyword evidence="1" id="KW-0479">Metal-binding</keyword>
<keyword evidence="3" id="KW-0411">Iron-sulfur</keyword>
<organism evidence="5 6">
    <name type="scientific">Bordetella holmesii CDC-H585-BH</name>
    <dbReference type="NCBI Taxonomy" id="1331206"/>
    <lineage>
        <taxon>Bacteria</taxon>
        <taxon>Pseudomonadati</taxon>
        <taxon>Pseudomonadota</taxon>
        <taxon>Betaproteobacteria</taxon>
        <taxon>Burkholderiales</taxon>
        <taxon>Alcaligenaceae</taxon>
        <taxon>Bordetella</taxon>
    </lineage>
</organism>
<dbReference type="PATRIC" id="fig|1331206.3.peg.731"/>
<dbReference type="InterPro" id="IPR056740">
    <property type="entry name" value="ILV_EDD_C"/>
</dbReference>
<dbReference type="PANTHER" id="PTHR43183">
    <property type="entry name" value="HYPOTHETICAL DIHYDROXYACID DEHYDRATASE (EUROFUNG)-RELATED"/>
    <property type="match status" value="1"/>
</dbReference>
<dbReference type="GO" id="GO:0046872">
    <property type="term" value="F:metal ion binding"/>
    <property type="evidence" value="ECO:0007669"/>
    <property type="project" value="UniProtKB-KW"/>
</dbReference>
<sequence length="110" mass="12077">MVRISDARMSGTSYGACVLHVAPESYVGGPLALIRTGDLVSLNVPARRIDMLVPEAELAARKQAWQAPAPKFDRGFGVLYLKHVGQADSGCDFDFLQTRKAEHKEEPEIH</sequence>
<keyword evidence="2" id="KW-0408">Iron</keyword>
<evidence type="ECO:0000256" key="3">
    <source>
        <dbReference type="ARBA" id="ARBA00023014"/>
    </source>
</evidence>
<dbReference type="Proteomes" id="UP000026682">
    <property type="component" value="Unassembled WGS sequence"/>
</dbReference>
<evidence type="ECO:0000313" key="6">
    <source>
        <dbReference type="Proteomes" id="UP000026682"/>
    </source>
</evidence>
<protein>
    <submittedName>
        <fullName evidence="5">Dehydratase domain protein</fullName>
    </submittedName>
</protein>